<dbReference type="AlphaFoldDB" id="A0A1Q9LQH4"/>
<evidence type="ECO:0000256" key="2">
    <source>
        <dbReference type="SAM" id="Phobius"/>
    </source>
</evidence>
<feature type="transmembrane region" description="Helical" evidence="2">
    <location>
        <begin position="65"/>
        <end position="86"/>
    </location>
</feature>
<evidence type="ECO:0000256" key="1">
    <source>
        <dbReference type="SAM" id="MobiDB-lite"/>
    </source>
</evidence>
<sequence length="378" mass="38299">MWTSGLIAVLGFTAAAVLAVVGSFQQFYRFEVRADGATSTLEQNLWEVANDERVVGAPVPAGTGWLVVAAAGFLAIAALVGLVAALRPARALLTTVRVAGALGAGALAGIAGFTLLLLSDVVDQVLRARPEQSEQVEITVGTGPGLVLLLVGAGVGVLAVVPALIRKEPKAAPAEPLTPSMGFPVQRAPQFQHPGAAQHRPQAGAPNTGATVAIPRAQAGPTQVVAQQPGAPAPHQGYAPAGFQQQGPAWGPPPAKAEAAGDDGETTQVVGGAAAAGQHPEIDRADMPATTLDENPDDKTTEVSALKPDAPADDAEKPSEERAAVDAGEDVAVAAPEAAPSEKDTAEKATAEQDTAEKDATDKDHIEKAAVDTSSSKE</sequence>
<name>A0A1Q9LQH4_9PSEU</name>
<feature type="region of interest" description="Disordered" evidence="1">
    <location>
        <begin position="173"/>
        <end position="378"/>
    </location>
</feature>
<protein>
    <submittedName>
        <fullName evidence="3">Uncharacterized protein</fullName>
    </submittedName>
</protein>
<keyword evidence="4" id="KW-1185">Reference proteome</keyword>
<proteinExistence type="predicted"/>
<accession>A0A1Q9LQH4</accession>
<organism evidence="3 4">
    <name type="scientific">Actinokineospora bangkokensis</name>
    <dbReference type="NCBI Taxonomy" id="1193682"/>
    <lineage>
        <taxon>Bacteria</taxon>
        <taxon>Bacillati</taxon>
        <taxon>Actinomycetota</taxon>
        <taxon>Actinomycetes</taxon>
        <taxon>Pseudonocardiales</taxon>
        <taxon>Pseudonocardiaceae</taxon>
        <taxon>Actinokineospora</taxon>
    </lineage>
</organism>
<feature type="compositionally biased region" description="Low complexity" evidence="1">
    <location>
        <begin position="330"/>
        <end position="339"/>
    </location>
</feature>
<keyword evidence="2" id="KW-0812">Transmembrane</keyword>
<feature type="compositionally biased region" description="Low complexity" evidence="1">
    <location>
        <begin position="236"/>
        <end position="249"/>
    </location>
</feature>
<dbReference type="EMBL" id="MKQR01000007">
    <property type="protein sequence ID" value="OLR94270.1"/>
    <property type="molecule type" value="Genomic_DNA"/>
</dbReference>
<evidence type="ECO:0000313" key="3">
    <source>
        <dbReference type="EMBL" id="OLR94270.1"/>
    </source>
</evidence>
<comment type="caution">
    <text evidence="3">The sequence shown here is derived from an EMBL/GenBank/DDBJ whole genome shotgun (WGS) entry which is preliminary data.</text>
</comment>
<reference evidence="3 4" key="1">
    <citation type="submission" date="2016-10" db="EMBL/GenBank/DDBJ databases">
        <title>The Draft Genome Sequence of Actinokineospora bangkokensis 44EHWT reveals the biosynthetic pathway of antifungal compounds Thailandins with unusual extender unit butylmalonyl-CoA.</title>
        <authorList>
            <person name="Greule A."/>
            <person name="Intra B."/>
            <person name="Flemming S."/>
            <person name="Rommel M.G."/>
            <person name="Panbangred W."/>
            <person name="Bechthold A."/>
        </authorList>
    </citation>
    <scope>NUCLEOTIDE SEQUENCE [LARGE SCALE GENOMIC DNA]</scope>
    <source>
        <strain evidence="3 4">44EHW</strain>
    </source>
</reference>
<dbReference type="RefSeq" id="WP_075973653.1">
    <property type="nucleotide sequence ID" value="NZ_MKQR01000007.1"/>
</dbReference>
<feature type="compositionally biased region" description="Basic and acidic residues" evidence="1">
    <location>
        <begin position="340"/>
        <end position="378"/>
    </location>
</feature>
<evidence type="ECO:0000313" key="4">
    <source>
        <dbReference type="Proteomes" id="UP000186040"/>
    </source>
</evidence>
<keyword evidence="2" id="KW-1133">Transmembrane helix</keyword>
<gene>
    <name evidence="3" type="ORF">BJP25_10845</name>
</gene>
<feature type="transmembrane region" description="Helical" evidence="2">
    <location>
        <begin position="138"/>
        <end position="161"/>
    </location>
</feature>
<keyword evidence="2" id="KW-0472">Membrane</keyword>
<feature type="transmembrane region" description="Helical" evidence="2">
    <location>
        <begin position="98"/>
        <end position="118"/>
    </location>
</feature>
<dbReference type="Proteomes" id="UP000186040">
    <property type="component" value="Unassembled WGS sequence"/>
</dbReference>
<feature type="compositionally biased region" description="Basic and acidic residues" evidence="1">
    <location>
        <begin position="314"/>
        <end position="324"/>
    </location>
</feature>